<dbReference type="EMBL" id="JBHUDO010000001">
    <property type="protein sequence ID" value="MFD1644176.1"/>
    <property type="molecule type" value="Genomic_DNA"/>
</dbReference>
<feature type="compositionally biased region" description="Polar residues" evidence="1">
    <location>
        <begin position="447"/>
        <end position="463"/>
    </location>
</feature>
<keyword evidence="2" id="KW-1133">Transmembrane helix</keyword>
<keyword evidence="2" id="KW-0472">Membrane</keyword>
<comment type="caution">
    <text evidence="3">The sequence shown here is derived from an EMBL/GenBank/DDBJ whole genome shotgun (WGS) entry which is preliminary data.</text>
</comment>
<feature type="transmembrane region" description="Helical" evidence="2">
    <location>
        <begin position="141"/>
        <end position="163"/>
    </location>
</feature>
<keyword evidence="2" id="KW-0812">Transmembrane</keyword>
<gene>
    <name evidence="3" type="ORF">ACFSBL_00605</name>
</gene>
<dbReference type="Proteomes" id="UP001597034">
    <property type="component" value="Unassembled WGS sequence"/>
</dbReference>
<organism evidence="3 4">
    <name type="scientific">Haloarchaeobius litoreus</name>
    <dbReference type="NCBI Taxonomy" id="755306"/>
    <lineage>
        <taxon>Archaea</taxon>
        <taxon>Methanobacteriati</taxon>
        <taxon>Methanobacteriota</taxon>
        <taxon>Stenosarchaea group</taxon>
        <taxon>Halobacteria</taxon>
        <taxon>Halobacteriales</taxon>
        <taxon>Halorubellaceae</taxon>
        <taxon>Haloarchaeobius</taxon>
    </lineage>
</organism>
<feature type="transmembrane region" description="Helical" evidence="2">
    <location>
        <begin position="115"/>
        <end position="135"/>
    </location>
</feature>
<accession>A0ABD6DH54</accession>
<feature type="transmembrane region" description="Helical" evidence="2">
    <location>
        <begin position="318"/>
        <end position="340"/>
    </location>
</feature>
<evidence type="ECO:0000313" key="4">
    <source>
        <dbReference type="Proteomes" id="UP001597034"/>
    </source>
</evidence>
<dbReference type="NCBIfam" id="TIGR00341">
    <property type="entry name" value="TIGR00341 family protein"/>
    <property type="match status" value="1"/>
</dbReference>
<feature type="region of interest" description="Disordered" evidence="1">
    <location>
        <begin position="430"/>
        <end position="463"/>
    </location>
</feature>
<feature type="transmembrane region" description="Helical" evidence="2">
    <location>
        <begin position="175"/>
        <end position="194"/>
    </location>
</feature>
<feature type="transmembrane region" description="Helical" evidence="2">
    <location>
        <begin position="219"/>
        <end position="236"/>
    </location>
</feature>
<sequence>MRLVQVMIPAGKRRAVLDALDDAGVEYALTDEMSGQEYTAVVSFPLPTEAVEPILERLREAGIERESYTVVLDAQTVVSKKFERLSEEYAEDEETGGRISREELKTEADQMAPEFSTYVLLTVISAVIATAGVLLDSAAVVVGSMVIAPLIGPAMAASVGTVLDDRGMFVRGARLQLLGVLVAILAAAGFAVLLKEARLIPPMDVTTIGQVRERLLPDFLSLAVAIGAGVAGATSLRTGVSASLVGVMIAVALIPPTAVIGIGIAYGLPLVVLGASVLVLLNVLSINLAGTATLWYAGYRPRQWFRTDEARSVTLQRIGVLVASIAVLSVFLGGVTYISYTTATIEDDMVAGVQDTVDEYPEATLVDIELVHDDNVYERAFDPRPERVVVTVARPPGESYPLLPERIASVLRNGDGLVVEVRYIDSVTVSEQGSTAQSGAAPEPRRSSSGAPWAQNSVLAEPA</sequence>
<dbReference type="InterPro" id="IPR005240">
    <property type="entry name" value="DUF389"/>
</dbReference>
<evidence type="ECO:0000256" key="2">
    <source>
        <dbReference type="SAM" id="Phobius"/>
    </source>
</evidence>
<dbReference type="Pfam" id="PF04087">
    <property type="entry name" value="DUF389"/>
    <property type="match status" value="1"/>
</dbReference>
<reference evidence="3 4" key="1">
    <citation type="journal article" date="2019" name="Int. J. Syst. Evol. Microbiol.">
        <title>The Global Catalogue of Microorganisms (GCM) 10K type strain sequencing project: providing services to taxonomists for standard genome sequencing and annotation.</title>
        <authorList>
            <consortium name="The Broad Institute Genomics Platform"/>
            <consortium name="The Broad Institute Genome Sequencing Center for Infectious Disease"/>
            <person name="Wu L."/>
            <person name="Ma J."/>
        </authorList>
    </citation>
    <scope>NUCLEOTIDE SEQUENCE [LARGE SCALE GENOMIC DNA]</scope>
    <source>
        <strain evidence="3 4">CGMCC 1.10390</strain>
    </source>
</reference>
<evidence type="ECO:0000256" key="1">
    <source>
        <dbReference type="SAM" id="MobiDB-lite"/>
    </source>
</evidence>
<keyword evidence="4" id="KW-1185">Reference proteome</keyword>
<dbReference type="AlphaFoldDB" id="A0ABD6DH54"/>
<dbReference type="PANTHER" id="PTHR20992">
    <property type="entry name" value="AT15442P-RELATED"/>
    <property type="match status" value="1"/>
</dbReference>
<name>A0ABD6DH54_9EURY</name>
<evidence type="ECO:0000313" key="3">
    <source>
        <dbReference type="EMBL" id="MFD1644176.1"/>
    </source>
</evidence>
<dbReference type="PANTHER" id="PTHR20992:SF9">
    <property type="entry name" value="AT15442P-RELATED"/>
    <property type="match status" value="1"/>
</dbReference>
<feature type="transmembrane region" description="Helical" evidence="2">
    <location>
        <begin position="243"/>
        <end position="266"/>
    </location>
</feature>
<protein>
    <submittedName>
        <fullName evidence="3">TIGR00341 family protein</fullName>
    </submittedName>
</protein>
<dbReference type="RefSeq" id="WP_256399457.1">
    <property type="nucleotide sequence ID" value="NZ_JANHJR010000002.1"/>
</dbReference>
<feature type="transmembrane region" description="Helical" evidence="2">
    <location>
        <begin position="272"/>
        <end position="297"/>
    </location>
</feature>
<proteinExistence type="predicted"/>